<reference evidence="2 3" key="1">
    <citation type="journal article" date="2014" name="Genome Biol. Evol.">
        <title>The secreted proteins of Achlya hypogyna and Thraustotheca clavata identify the ancestral oomycete secretome and reveal gene acquisitions by horizontal gene transfer.</title>
        <authorList>
            <person name="Misner I."/>
            <person name="Blouin N."/>
            <person name="Leonard G."/>
            <person name="Richards T.A."/>
            <person name="Lane C.E."/>
        </authorList>
    </citation>
    <scope>NUCLEOTIDE SEQUENCE [LARGE SCALE GENOMIC DNA]</scope>
    <source>
        <strain evidence="2 3">ATCC 48635</strain>
    </source>
</reference>
<dbReference type="AlphaFoldDB" id="A0A1V9YG27"/>
<comment type="caution">
    <text evidence="2">The sequence shown here is derived from an EMBL/GenBank/DDBJ whole genome shotgun (WGS) entry which is preliminary data.</text>
</comment>
<keyword evidence="3" id="KW-1185">Reference proteome</keyword>
<evidence type="ECO:0008006" key="4">
    <source>
        <dbReference type="Google" id="ProtNLM"/>
    </source>
</evidence>
<accession>A0A1V9YG27</accession>
<gene>
    <name evidence="2" type="ORF">ACHHYP_13039</name>
</gene>
<dbReference type="EMBL" id="JNBR01001839">
    <property type="protein sequence ID" value="OQR84695.1"/>
    <property type="molecule type" value="Genomic_DNA"/>
</dbReference>
<evidence type="ECO:0000313" key="2">
    <source>
        <dbReference type="EMBL" id="OQR84695.1"/>
    </source>
</evidence>
<keyword evidence="1" id="KW-0175">Coiled coil</keyword>
<proteinExistence type="predicted"/>
<evidence type="ECO:0000313" key="3">
    <source>
        <dbReference type="Proteomes" id="UP000243579"/>
    </source>
</evidence>
<protein>
    <recommendedName>
        <fullName evidence="4">M96 mating-specific protein family</fullName>
    </recommendedName>
</protein>
<feature type="coiled-coil region" evidence="1">
    <location>
        <begin position="42"/>
        <end position="101"/>
    </location>
</feature>
<sequence>METDTGTYSSELGDLLDLLPAEEPTLDFLDQAPRKAPKRVRTKTAARDLDALRNEEAQLQLQLVMVQSLLMPSKAASPWRLLAMRQHAQRLRALRENAELRTLLAEQTAFQLHLERELRKRPRVMPIDEAAEKWKSLILTDDDQRFAAIQAIADRQYDRMESEMIALGLVDPPEDVFDIRFISDSTKLSSEGLRYTTLDMDMATAAGAVMTTMQHRHKLVADATLSSQSNVTVVDANTLYTHERLAHPSNDAIQVTTRMIVKKYETEGRFVVVWRSVLEDDRHPHPPGSSVNDEHGWICIEPHGMQRVTLRAYLKASSPMPAVKATADLQELMSRLQLDGGGTLGEGLVDTVKAAFANMFQRLEESIVRYGSSAPLLHSLT</sequence>
<dbReference type="OrthoDB" id="67179at2759"/>
<dbReference type="Proteomes" id="UP000243579">
    <property type="component" value="Unassembled WGS sequence"/>
</dbReference>
<evidence type="ECO:0000256" key="1">
    <source>
        <dbReference type="SAM" id="Coils"/>
    </source>
</evidence>
<name>A0A1V9YG27_ACHHY</name>
<organism evidence="2 3">
    <name type="scientific">Achlya hypogyna</name>
    <name type="common">Oomycete</name>
    <name type="synonym">Protoachlya hypogyna</name>
    <dbReference type="NCBI Taxonomy" id="1202772"/>
    <lineage>
        <taxon>Eukaryota</taxon>
        <taxon>Sar</taxon>
        <taxon>Stramenopiles</taxon>
        <taxon>Oomycota</taxon>
        <taxon>Saprolegniomycetes</taxon>
        <taxon>Saprolegniales</taxon>
        <taxon>Achlyaceae</taxon>
        <taxon>Achlya</taxon>
    </lineage>
</organism>